<dbReference type="AlphaFoldDB" id="A0AAW5TMW5"/>
<comment type="caution">
    <text evidence="3">The sequence shown here is derived from an EMBL/GenBank/DDBJ whole genome shotgun (WGS) entry which is preliminary data.</text>
</comment>
<feature type="chain" id="PRO_5043890838" description="DUF5648 domain-containing protein" evidence="1">
    <location>
        <begin position="29"/>
        <end position="388"/>
    </location>
</feature>
<accession>A0AAW5TMW5</accession>
<sequence length="388" mass="42204">MKLKNLLMTLTATATLGTIGMISTQAHAASSHPVYRLYNPNTGEHFYTENFYEQKVLSTNGWRYEGIGWQTADSGTPVYRVYNPNARGGDHYYTMSHYEAQSLVSKGWRWDNNGKAAFYSAGNVNLYVAYNPNAQSGAHNYTTNSYEQNSLLAQGWKYGKVAWKTMGNGSPAPTAPVTPKKVDVNVTGVGGTEQNIPGSYRLLYSNKPFDLTNLPGVPTIEFSADVSLTGSSSDYENQFVIAGNAGNGSGQVGVELHYQAGNDSNFGQGRINVTTINFPAGAGTSGQQFYSVKTDAPRIANGQSVKLQVKYYDLGYMQAFVNGILVGQYKTKLLPGGNTYILHDYTNATSNIRNIKVMKNGKVVNPVTQGSNPLISQTFTNKTLVAAY</sequence>
<dbReference type="Pfam" id="PF18885">
    <property type="entry name" value="DUF5648"/>
    <property type="match status" value="1"/>
</dbReference>
<dbReference type="Proteomes" id="UP001207687">
    <property type="component" value="Unassembled WGS sequence"/>
</dbReference>
<protein>
    <recommendedName>
        <fullName evidence="2">DUF5648 domain-containing protein</fullName>
    </recommendedName>
</protein>
<evidence type="ECO:0000313" key="3">
    <source>
        <dbReference type="EMBL" id="MCW2280172.1"/>
    </source>
</evidence>
<evidence type="ECO:0000313" key="4">
    <source>
        <dbReference type="Proteomes" id="UP001207687"/>
    </source>
</evidence>
<name>A0AAW5TMW5_9LACT</name>
<evidence type="ECO:0000256" key="1">
    <source>
        <dbReference type="SAM" id="SignalP"/>
    </source>
</evidence>
<proteinExistence type="predicted"/>
<keyword evidence="1" id="KW-0732">Signal</keyword>
<organism evidence="3 4">
    <name type="scientific">Lactococcus lactis</name>
    <dbReference type="NCBI Taxonomy" id="1358"/>
    <lineage>
        <taxon>Bacteria</taxon>
        <taxon>Bacillati</taxon>
        <taxon>Bacillota</taxon>
        <taxon>Bacilli</taxon>
        <taxon>Lactobacillales</taxon>
        <taxon>Streptococcaceae</taxon>
        <taxon>Lactococcus</taxon>
    </lineage>
</organism>
<feature type="signal peptide" evidence="1">
    <location>
        <begin position="1"/>
        <end position="28"/>
    </location>
</feature>
<evidence type="ECO:0000259" key="2">
    <source>
        <dbReference type="Pfam" id="PF18885"/>
    </source>
</evidence>
<gene>
    <name evidence="3" type="ORF">M2256_000630</name>
</gene>
<dbReference type="EMBL" id="JAOQNN010000001">
    <property type="protein sequence ID" value="MCW2280172.1"/>
    <property type="molecule type" value="Genomic_DNA"/>
</dbReference>
<dbReference type="RefSeq" id="WP_264653749.1">
    <property type="nucleotide sequence ID" value="NZ_JAOQNN010000001.1"/>
</dbReference>
<feature type="domain" description="DUF5648" evidence="2">
    <location>
        <begin position="33"/>
        <end position="165"/>
    </location>
</feature>
<reference evidence="3" key="1">
    <citation type="submission" date="2023-08" db="EMBL/GenBank/DDBJ databases">
        <title>Genomic analyses of the natural microbiome of Caenorhabditis elegans.</title>
        <authorList>
            <person name="Samuel B."/>
        </authorList>
    </citation>
    <scope>NUCLEOTIDE SEQUENCE</scope>
    <source>
        <strain evidence="3">BIGb0220</strain>
    </source>
</reference>
<dbReference type="InterPro" id="IPR043708">
    <property type="entry name" value="DUF5648"/>
</dbReference>